<proteinExistence type="predicted"/>
<evidence type="ECO:0000256" key="2">
    <source>
        <dbReference type="ARBA" id="ARBA00022448"/>
    </source>
</evidence>
<dbReference type="Gene3D" id="1.10.287.70">
    <property type="match status" value="1"/>
</dbReference>
<organism evidence="14 15">
    <name type="scientific">Flavisolibacter tropicus</name>
    <dbReference type="NCBI Taxonomy" id="1492898"/>
    <lineage>
        <taxon>Bacteria</taxon>
        <taxon>Pseudomonadati</taxon>
        <taxon>Bacteroidota</taxon>
        <taxon>Chitinophagia</taxon>
        <taxon>Chitinophagales</taxon>
        <taxon>Chitinophagaceae</taxon>
        <taxon>Flavisolibacter</taxon>
    </lineage>
</organism>
<feature type="transmembrane region" description="Helical" evidence="12">
    <location>
        <begin position="95"/>
        <end position="117"/>
    </location>
</feature>
<reference evidence="14 15" key="2">
    <citation type="journal article" date="2016" name="Int. J. Syst. Evol. Microbiol.">
        <title>Flavisolibacter tropicus sp. nov., isolated from tropical soil.</title>
        <authorList>
            <person name="Lee J.J."/>
            <person name="Kang M.S."/>
            <person name="Kim G.S."/>
            <person name="Lee C.S."/>
            <person name="Lim S."/>
            <person name="Lee J."/>
            <person name="Roh S.H."/>
            <person name="Kang H."/>
            <person name="Ha J.M."/>
            <person name="Bae S."/>
            <person name="Jung H.Y."/>
            <person name="Kim M.K."/>
        </authorList>
    </citation>
    <scope>NUCLEOTIDE SEQUENCE [LARGE SCALE GENOMIC DNA]</scope>
    <source>
        <strain evidence="14 15">LCS9</strain>
    </source>
</reference>
<evidence type="ECO:0000256" key="4">
    <source>
        <dbReference type="ARBA" id="ARBA00022692"/>
    </source>
</evidence>
<sequence length="269" mass="30794">MYQSTKRKVYVLLHPALGNTLADRLLNLFIIVLILSNVLAVMLETVPSIYVSHHLFFHYFDMVSVVIFTVEYGLRIWSATADPRYKHSFYGRLRFMGTNEALINLLAILPFYIHLFIGLDLRALQILRLLRLLRVFHLTSYMKASRLIITVFRSRKNELLLSLALTLFLLIISSCLMFYFEHPAQPNKFTSIPHTFWWSIITLTTVGYGDLIPITIPGRILTGIILLIGVALFALPAGIITSGFLEESRKTKKQLPARCPHCGEELVEQ</sequence>
<gene>
    <name evidence="14" type="ORF">SY85_13885</name>
</gene>
<dbReference type="KEGG" id="fla:SY85_13885"/>
<keyword evidence="3" id="KW-0633">Potassium transport</keyword>
<dbReference type="GO" id="GO:0008076">
    <property type="term" value="C:voltage-gated potassium channel complex"/>
    <property type="evidence" value="ECO:0007669"/>
    <property type="project" value="InterPro"/>
</dbReference>
<feature type="transmembrane region" description="Helical" evidence="12">
    <location>
        <begin position="55"/>
        <end position="74"/>
    </location>
</feature>
<dbReference type="PANTHER" id="PTHR11537">
    <property type="entry name" value="VOLTAGE-GATED POTASSIUM CHANNEL"/>
    <property type="match status" value="1"/>
</dbReference>
<feature type="transmembrane region" description="Helical" evidence="12">
    <location>
        <begin position="220"/>
        <end position="245"/>
    </location>
</feature>
<dbReference type="SUPFAM" id="SSF81324">
    <property type="entry name" value="Voltage-gated potassium channels"/>
    <property type="match status" value="1"/>
</dbReference>
<dbReference type="GO" id="GO:0005249">
    <property type="term" value="F:voltage-gated potassium channel activity"/>
    <property type="evidence" value="ECO:0007669"/>
    <property type="project" value="InterPro"/>
</dbReference>
<evidence type="ECO:0000256" key="3">
    <source>
        <dbReference type="ARBA" id="ARBA00022538"/>
    </source>
</evidence>
<keyword evidence="15" id="KW-1185">Reference proteome</keyword>
<evidence type="ECO:0000313" key="14">
    <source>
        <dbReference type="EMBL" id="ANE51433.1"/>
    </source>
</evidence>
<evidence type="ECO:0000256" key="8">
    <source>
        <dbReference type="ARBA" id="ARBA00022989"/>
    </source>
</evidence>
<protein>
    <recommendedName>
        <fullName evidence="13">Ion transport domain-containing protein</fullName>
    </recommendedName>
</protein>
<evidence type="ECO:0000313" key="15">
    <source>
        <dbReference type="Proteomes" id="UP000077177"/>
    </source>
</evidence>
<feature type="domain" description="Ion transport" evidence="13">
    <location>
        <begin position="24"/>
        <end position="251"/>
    </location>
</feature>
<dbReference type="GO" id="GO:0001508">
    <property type="term" value="P:action potential"/>
    <property type="evidence" value="ECO:0007669"/>
    <property type="project" value="TreeGrafter"/>
</dbReference>
<dbReference type="STRING" id="1492898.SY85_13885"/>
<keyword evidence="4 12" id="KW-0812">Transmembrane</keyword>
<dbReference type="Pfam" id="PF00520">
    <property type="entry name" value="Ion_trans"/>
    <property type="match status" value="1"/>
</dbReference>
<evidence type="ECO:0000256" key="12">
    <source>
        <dbReference type="SAM" id="Phobius"/>
    </source>
</evidence>
<evidence type="ECO:0000256" key="6">
    <source>
        <dbReference type="ARBA" id="ARBA00022882"/>
    </source>
</evidence>
<keyword evidence="6" id="KW-0851">Voltage-gated channel</keyword>
<reference evidence="15" key="1">
    <citation type="submission" date="2015-01" db="EMBL/GenBank/DDBJ databases">
        <title>Flavisolibacter sp./LCS9/ whole genome sequencing.</title>
        <authorList>
            <person name="Kim M.K."/>
            <person name="Srinivasan S."/>
            <person name="Lee J.-J."/>
        </authorList>
    </citation>
    <scope>NUCLEOTIDE SEQUENCE [LARGE SCALE GENOMIC DNA]</scope>
    <source>
        <strain evidence="15">LCS9</strain>
    </source>
</reference>
<dbReference type="InterPro" id="IPR005821">
    <property type="entry name" value="Ion_trans_dom"/>
</dbReference>
<evidence type="ECO:0000256" key="7">
    <source>
        <dbReference type="ARBA" id="ARBA00022958"/>
    </source>
</evidence>
<evidence type="ECO:0000256" key="11">
    <source>
        <dbReference type="ARBA" id="ARBA00023303"/>
    </source>
</evidence>
<evidence type="ECO:0000256" key="10">
    <source>
        <dbReference type="ARBA" id="ARBA00023136"/>
    </source>
</evidence>
<dbReference type="PANTHER" id="PTHR11537:SF254">
    <property type="entry name" value="POTASSIUM VOLTAGE-GATED CHANNEL PROTEIN SHAB"/>
    <property type="match status" value="1"/>
</dbReference>
<dbReference type="FunFam" id="1.10.287.70:FF:000028">
    <property type="entry name" value="potassium voltage-gated channel subfamily D member 3"/>
    <property type="match status" value="1"/>
</dbReference>
<keyword evidence="11" id="KW-0407">Ion channel</keyword>
<name>A0A172TXC9_9BACT</name>
<keyword evidence="7" id="KW-0630">Potassium</keyword>
<dbReference type="PATRIC" id="fig|1492898.3.peg.2997"/>
<evidence type="ECO:0000256" key="1">
    <source>
        <dbReference type="ARBA" id="ARBA00004141"/>
    </source>
</evidence>
<evidence type="ECO:0000259" key="13">
    <source>
        <dbReference type="Pfam" id="PF00520"/>
    </source>
</evidence>
<dbReference type="InterPro" id="IPR027359">
    <property type="entry name" value="Volt_channel_dom_sf"/>
</dbReference>
<keyword evidence="9" id="KW-0406">Ion transport</keyword>
<dbReference type="Gene3D" id="1.20.120.350">
    <property type="entry name" value="Voltage-gated potassium channels. Chain C"/>
    <property type="match status" value="1"/>
</dbReference>
<feature type="transmembrane region" description="Helical" evidence="12">
    <location>
        <begin position="21"/>
        <end position="43"/>
    </location>
</feature>
<keyword evidence="5" id="KW-0631">Potassium channel</keyword>
<dbReference type="AlphaFoldDB" id="A0A172TXC9"/>
<dbReference type="EMBL" id="CP011390">
    <property type="protein sequence ID" value="ANE51433.1"/>
    <property type="molecule type" value="Genomic_DNA"/>
</dbReference>
<evidence type="ECO:0000256" key="5">
    <source>
        <dbReference type="ARBA" id="ARBA00022826"/>
    </source>
</evidence>
<evidence type="ECO:0000256" key="9">
    <source>
        <dbReference type="ARBA" id="ARBA00023065"/>
    </source>
</evidence>
<keyword evidence="10 12" id="KW-0472">Membrane</keyword>
<keyword evidence="8 12" id="KW-1133">Transmembrane helix</keyword>
<dbReference type="PRINTS" id="PR00169">
    <property type="entry name" value="KCHANNEL"/>
</dbReference>
<feature type="transmembrane region" description="Helical" evidence="12">
    <location>
        <begin position="159"/>
        <end position="180"/>
    </location>
</feature>
<dbReference type="Proteomes" id="UP000077177">
    <property type="component" value="Chromosome"/>
</dbReference>
<dbReference type="InterPro" id="IPR028325">
    <property type="entry name" value="VG_K_chnl"/>
</dbReference>
<comment type="subcellular location">
    <subcellularLocation>
        <location evidence="1">Membrane</location>
        <topology evidence="1">Multi-pass membrane protein</topology>
    </subcellularLocation>
</comment>
<accession>A0A172TXC9</accession>
<keyword evidence="2" id="KW-0813">Transport</keyword>